<organism evidence="4 5">
    <name type="scientific">Actinopolyspora mortivallis</name>
    <dbReference type="NCBI Taxonomy" id="33906"/>
    <lineage>
        <taxon>Bacteria</taxon>
        <taxon>Bacillati</taxon>
        <taxon>Actinomycetota</taxon>
        <taxon>Actinomycetes</taxon>
        <taxon>Actinopolysporales</taxon>
        <taxon>Actinopolysporaceae</taxon>
        <taxon>Actinopolyspora</taxon>
    </lineage>
</organism>
<dbReference type="SUPFAM" id="SSF53756">
    <property type="entry name" value="UDP-Glycosyltransferase/glycogen phosphorylase"/>
    <property type="match status" value="1"/>
</dbReference>
<evidence type="ECO:0000256" key="2">
    <source>
        <dbReference type="ARBA" id="ARBA00022679"/>
    </source>
</evidence>
<evidence type="ECO:0000313" key="4">
    <source>
        <dbReference type="EMBL" id="PRW63060.1"/>
    </source>
</evidence>
<dbReference type="InParanoid" id="A0A2T0GVD2"/>
<keyword evidence="2" id="KW-0808">Transferase</keyword>
<dbReference type="Proteomes" id="UP000239352">
    <property type="component" value="Unassembled WGS sequence"/>
</dbReference>
<dbReference type="PANTHER" id="PTHR21015">
    <property type="entry name" value="UDP-N-ACETYLGLUCOSAMINE--N-ACETYLMURAMYL-(PENTAPEPTIDE) PYROPHOSPHORYL-UNDECAPRENOL N-ACETYLGLUCOSAMINE TRANSFERASE 1"/>
    <property type="match status" value="1"/>
</dbReference>
<comment type="similarity">
    <text evidence="1">Belongs to the UDP-glycosyltransferase family.</text>
</comment>
<dbReference type="RefSeq" id="WP_106114072.1">
    <property type="nucleotide sequence ID" value="NZ_PVSR01000020.1"/>
</dbReference>
<protein>
    <recommendedName>
        <fullName evidence="3">Erythromycin biosynthesis protein CIII-like C-terminal domain-containing protein</fullName>
    </recommendedName>
</protein>
<dbReference type="GO" id="GO:0008194">
    <property type="term" value="F:UDP-glycosyltransferase activity"/>
    <property type="evidence" value="ECO:0007669"/>
    <property type="project" value="InterPro"/>
</dbReference>
<feature type="domain" description="Erythromycin biosynthesis protein CIII-like C-terminal" evidence="3">
    <location>
        <begin position="250"/>
        <end position="369"/>
    </location>
</feature>
<dbReference type="GO" id="GO:0016758">
    <property type="term" value="F:hexosyltransferase activity"/>
    <property type="evidence" value="ECO:0007669"/>
    <property type="project" value="InterPro"/>
</dbReference>
<evidence type="ECO:0000256" key="1">
    <source>
        <dbReference type="ARBA" id="ARBA00009995"/>
    </source>
</evidence>
<accession>A0A2T0GVD2</accession>
<dbReference type="PANTHER" id="PTHR21015:SF22">
    <property type="entry name" value="GLYCOSYLTRANSFERASE"/>
    <property type="match status" value="1"/>
</dbReference>
<reference evidence="4 5" key="1">
    <citation type="submission" date="2018-03" db="EMBL/GenBank/DDBJ databases">
        <title>Actinopolyspora mortivallis from Sahara, screening for active biomolecules.</title>
        <authorList>
            <person name="Selama O."/>
            <person name="Wellington E.M.H."/>
            <person name="Hacene H."/>
        </authorList>
    </citation>
    <scope>NUCLEOTIDE SEQUENCE [LARGE SCALE GENOMIC DNA]</scope>
    <source>
        <strain evidence="4 5">M5A</strain>
    </source>
</reference>
<keyword evidence="5" id="KW-1185">Reference proteome</keyword>
<name>A0A2T0GVD2_ACTMO</name>
<dbReference type="EMBL" id="PVSR01000020">
    <property type="protein sequence ID" value="PRW63060.1"/>
    <property type="molecule type" value="Genomic_DNA"/>
</dbReference>
<sequence length="394" mass="43515">MPRHFAFMAPPFDGHVNPTLPVVEELVRRGHRITYATGDRKLETVRASGARPVDLGLDFALPSHSFDRITPEMMAEMTHRFLDHVRDSFPFLREHFVADPPEAVCHDMMMPAGPMLADVLGVAQVALVPNFAANERFSLAKTFLPEDFDTEHPALREVERSRLELAEQLGVTPPGPLFSPQPAGLNLVFVPLQFQYAAETFDDRFRFLGPSLGSRARNESFTRRDPEAPLLFVSLGTAFNNRPEFYRRCLEAFGGTTWEVAMSVGERVDPDELGPLPDNVDVRPRFPQPAVLEHADVFLSHTGMNSTMEALYHGVPLVAYPQMPEQRANAERAEQLGLARILPEEASASTLRRTVEEVAGDERMRAVATATSLGVRSGGGAVAGADALEAHLAR</sequence>
<comment type="caution">
    <text evidence="4">The sequence shown here is derived from an EMBL/GenBank/DDBJ whole genome shotgun (WGS) entry which is preliminary data.</text>
</comment>
<gene>
    <name evidence="4" type="ORF">CEP50_12215</name>
</gene>
<dbReference type="InterPro" id="IPR002213">
    <property type="entry name" value="UDP_glucos_trans"/>
</dbReference>
<dbReference type="AlphaFoldDB" id="A0A2T0GVD2"/>
<dbReference type="FunFam" id="3.40.50.2000:FF:000072">
    <property type="entry name" value="Glycosyl transferase"/>
    <property type="match status" value="1"/>
</dbReference>
<dbReference type="CDD" id="cd03784">
    <property type="entry name" value="GT1_Gtf-like"/>
    <property type="match status" value="1"/>
</dbReference>
<evidence type="ECO:0000259" key="3">
    <source>
        <dbReference type="Pfam" id="PF06722"/>
    </source>
</evidence>
<proteinExistence type="inferred from homology"/>
<dbReference type="Gene3D" id="3.40.50.2000">
    <property type="entry name" value="Glycogen Phosphorylase B"/>
    <property type="match status" value="2"/>
</dbReference>
<dbReference type="InterPro" id="IPR006326">
    <property type="entry name" value="UDPGT_MGT-like"/>
</dbReference>
<dbReference type="Pfam" id="PF06722">
    <property type="entry name" value="EryCIII-like_C"/>
    <property type="match status" value="1"/>
</dbReference>
<evidence type="ECO:0000313" key="5">
    <source>
        <dbReference type="Proteomes" id="UP000239352"/>
    </source>
</evidence>
<dbReference type="NCBIfam" id="TIGR01426">
    <property type="entry name" value="MGT"/>
    <property type="match status" value="1"/>
</dbReference>
<dbReference type="InterPro" id="IPR010610">
    <property type="entry name" value="EryCIII-like_C"/>
</dbReference>
<dbReference type="STRING" id="1050202.GCA_000384035_01780"/>